<evidence type="ECO:0000256" key="4">
    <source>
        <dbReference type="PROSITE-ProRule" id="PRU00134"/>
    </source>
</evidence>
<dbReference type="STRING" id="307972.A0A2G8JIL6"/>
<name>A0A2G8JIL6_STIJA</name>
<dbReference type="Pfam" id="PF14737">
    <property type="entry name" value="DUF4470"/>
    <property type="match status" value="1"/>
</dbReference>
<keyword evidence="3" id="KW-0862">Zinc</keyword>
<dbReference type="Proteomes" id="UP000230750">
    <property type="component" value="Unassembled WGS sequence"/>
</dbReference>
<dbReference type="GO" id="GO:0008270">
    <property type="term" value="F:zinc ion binding"/>
    <property type="evidence" value="ECO:0007669"/>
    <property type="project" value="UniProtKB-KW"/>
</dbReference>
<dbReference type="PROSITE" id="PS50865">
    <property type="entry name" value="ZF_MYND_2"/>
    <property type="match status" value="1"/>
</dbReference>
<dbReference type="InterPro" id="IPR002893">
    <property type="entry name" value="Znf_MYND"/>
</dbReference>
<keyword evidence="7" id="KW-1185">Reference proteome</keyword>
<dbReference type="PROSITE" id="PS01360">
    <property type="entry name" value="ZF_MYND_1"/>
    <property type="match status" value="1"/>
</dbReference>
<dbReference type="AlphaFoldDB" id="A0A2G8JIL6"/>
<feature type="domain" description="MYND-type" evidence="5">
    <location>
        <begin position="56"/>
        <end position="93"/>
    </location>
</feature>
<protein>
    <recommendedName>
        <fullName evidence="5">MYND-type domain-containing protein</fullName>
    </recommendedName>
</protein>
<dbReference type="OrthoDB" id="5282002at2759"/>
<keyword evidence="1" id="KW-0479">Metal-binding</keyword>
<evidence type="ECO:0000256" key="3">
    <source>
        <dbReference type="ARBA" id="ARBA00022833"/>
    </source>
</evidence>
<comment type="caution">
    <text evidence="6">The sequence shown here is derived from an EMBL/GenBank/DDBJ whole genome shotgun (WGS) entry which is preliminary data.</text>
</comment>
<keyword evidence="2 4" id="KW-0863">Zinc-finger</keyword>
<reference evidence="6 7" key="1">
    <citation type="journal article" date="2017" name="PLoS Biol.">
        <title>The sea cucumber genome provides insights into morphological evolution and visceral regeneration.</title>
        <authorList>
            <person name="Zhang X."/>
            <person name="Sun L."/>
            <person name="Yuan J."/>
            <person name="Sun Y."/>
            <person name="Gao Y."/>
            <person name="Zhang L."/>
            <person name="Li S."/>
            <person name="Dai H."/>
            <person name="Hamel J.F."/>
            <person name="Liu C."/>
            <person name="Yu Y."/>
            <person name="Liu S."/>
            <person name="Lin W."/>
            <person name="Guo K."/>
            <person name="Jin S."/>
            <person name="Xu P."/>
            <person name="Storey K.B."/>
            <person name="Huan P."/>
            <person name="Zhang T."/>
            <person name="Zhou Y."/>
            <person name="Zhang J."/>
            <person name="Lin C."/>
            <person name="Li X."/>
            <person name="Xing L."/>
            <person name="Huo D."/>
            <person name="Sun M."/>
            <person name="Wang L."/>
            <person name="Mercier A."/>
            <person name="Li F."/>
            <person name="Yang H."/>
            <person name="Xiang J."/>
        </authorList>
    </citation>
    <scope>NUCLEOTIDE SEQUENCE [LARGE SCALE GENOMIC DNA]</scope>
    <source>
        <strain evidence="6">Shaxun</strain>
        <tissue evidence="6">Muscle</tissue>
    </source>
</reference>
<accession>A0A2G8JIL6</accession>
<dbReference type="EMBL" id="MRZV01001868">
    <property type="protein sequence ID" value="PIK35577.1"/>
    <property type="molecule type" value="Genomic_DNA"/>
</dbReference>
<dbReference type="InterPro" id="IPR027974">
    <property type="entry name" value="DUF4470"/>
</dbReference>
<dbReference type="Gene3D" id="6.10.140.2220">
    <property type="match status" value="1"/>
</dbReference>
<sequence>MDVKEGFCWRCNLKLRKGMVICDPCKIAQYCSQKCKEADQLRHKSAECPTWSTKTCGNCQKIGAKYECADCLTTDYCNGDCQKRHWKRHKPVCQSWKGRVKQTALRPLIYIQDLPYYFSNSFANDLLNLESNEGKGSSLSGGLSNNDKITSDFSILLPACGDLRQMIQTVYSLPVNFTGSLKFVLNDIDPFVMARNVLLLFMFSLSKDDTAPIISSIWLSLLLSEEEYSFLQDSLKNLIEMDSMQLKKRTNGVIEVSERSYNTLRGVWLGWKNLEAGIGTKVGLIIIQHRTFMFAIDPLAVESTNGYIEQVPKRHAPSIRKWIEDGVITSGDKRLGKTLRYCNPTFTGRQRGETFRPGESIPHDFVFQYCVRCDCIPFQMWDYLDMIQHIDCDSVTEMCHAFTTDCVIKATKLMNEND</sequence>
<evidence type="ECO:0000313" key="7">
    <source>
        <dbReference type="Proteomes" id="UP000230750"/>
    </source>
</evidence>
<evidence type="ECO:0000256" key="2">
    <source>
        <dbReference type="ARBA" id="ARBA00022771"/>
    </source>
</evidence>
<proteinExistence type="predicted"/>
<dbReference type="Pfam" id="PF01753">
    <property type="entry name" value="zf-MYND"/>
    <property type="match status" value="1"/>
</dbReference>
<evidence type="ECO:0000313" key="6">
    <source>
        <dbReference type="EMBL" id="PIK35577.1"/>
    </source>
</evidence>
<organism evidence="6 7">
    <name type="scientific">Stichopus japonicus</name>
    <name type="common">Sea cucumber</name>
    <dbReference type="NCBI Taxonomy" id="307972"/>
    <lineage>
        <taxon>Eukaryota</taxon>
        <taxon>Metazoa</taxon>
        <taxon>Echinodermata</taxon>
        <taxon>Eleutherozoa</taxon>
        <taxon>Echinozoa</taxon>
        <taxon>Holothuroidea</taxon>
        <taxon>Aspidochirotacea</taxon>
        <taxon>Aspidochirotida</taxon>
        <taxon>Stichopodidae</taxon>
        <taxon>Apostichopus</taxon>
    </lineage>
</organism>
<evidence type="ECO:0000256" key="1">
    <source>
        <dbReference type="ARBA" id="ARBA00022723"/>
    </source>
</evidence>
<gene>
    <name evidence="6" type="ORF">BSL78_27597</name>
</gene>
<evidence type="ECO:0000259" key="5">
    <source>
        <dbReference type="PROSITE" id="PS50865"/>
    </source>
</evidence>
<dbReference type="SUPFAM" id="SSF144232">
    <property type="entry name" value="HIT/MYND zinc finger-like"/>
    <property type="match status" value="2"/>
</dbReference>